<dbReference type="Proteomes" id="UP000886998">
    <property type="component" value="Unassembled WGS sequence"/>
</dbReference>
<dbReference type="AlphaFoldDB" id="A0A8X7CID3"/>
<evidence type="ECO:0000313" key="2">
    <source>
        <dbReference type="Proteomes" id="UP000886998"/>
    </source>
</evidence>
<accession>A0A8X7CID3</accession>
<name>A0A8X7CID3_9ARAC</name>
<protein>
    <submittedName>
        <fullName evidence="1">Uncharacterized protein</fullName>
    </submittedName>
</protein>
<comment type="caution">
    <text evidence="1">The sequence shown here is derived from an EMBL/GenBank/DDBJ whole genome shotgun (WGS) entry which is preliminary data.</text>
</comment>
<dbReference type="EMBL" id="BMAV01020566">
    <property type="protein sequence ID" value="GFY74104.1"/>
    <property type="molecule type" value="Genomic_DNA"/>
</dbReference>
<sequence>MLRPIQRVYPLEVQSTETSDDPLNDCTFTSPISSISSDMPADPNDSSSVLGLEYPMFWPGSSNSREIRSLQSGSLYFLGPSDADSGRMLKAKRTISMTHCGVGVNEEDPFKDWTFFIIRTFVLVNCKLNVEILC</sequence>
<proteinExistence type="predicted"/>
<keyword evidence="2" id="KW-1185">Reference proteome</keyword>
<organism evidence="1 2">
    <name type="scientific">Trichonephila inaurata madagascariensis</name>
    <dbReference type="NCBI Taxonomy" id="2747483"/>
    <lineage>
        <taxon>Eukaryota</taxon>
        <taxon>Metazoa</taxon>
        <taxon>Ecdysozoa</taxon>
        <taxon>Arthropoda</taxon>
        <taxon>Chelicerata</taxon>
        <taxon>Arachnida</taxon>
        <taxon>Araneae</taxon>
        <taxon>Araneomorphae</taxon>
        <taxon>Entelegynae</taxon>
        <taxon>Araneoidea</taxon>
        <taxon>Nephilidae</taxon>
        <taxon>Trichonephila</taxon>
        <taxon>Trichonephila inaurata</taxon>
    </lineage>
</organism>
<reference evidence="1" key="1">
    <citation type="submission" date="2020-08" db="EMBL/GenBank/DDBJ databases">
        <title>Multicomponent nature underlies the extraordinary mechanical properties of spider dragline silk.</title>
        <authorList>
            <person name="Kono N."/>
            <person name="Nakamura H."/>
            <person name="Mori M."/>
            <person name="Yoshida Y."/>
            <person name="Ohtoshi R."/>
            <person name="Malay A.D."/>
            <person name="Moran D.A.P."/>
            <person name="Tomita M."/>
            <person name="Numata K."/>
            <person name="Arakawa K."/>
        </authorList>
    </citation>
    <scope>NUCLEOTIDE SEQUENCE</scope>
</reference>
<evidence type="ECO:0000313" key="1">
    <source>
        <dbReference type="EMBL" id="GFY74104.1"/>
    </source>
</evidence>
<gene>
    <name evidence="1" type="ORF">TNIN_403591</name>
</gene>